<evidence type="ECO:0000313" key="4">
    <source>
        <dbReference type="Proteomes" id="UP000027222"/>
    </source>
</evidence>
<accession>A0A067SIK6</accession>
<dbReference type="AlphaFoldDB" id="A0A067SIK6"/>
<keyword evidence="1" id="KW-0732">Signal</keyword>
<protein>
    <recommendedName>
        <fullName evidence="2">DUF5648 domain-containing protein</fullName>
    </recommendedName>
</protein>
<evidence type="ECO:0000256" key="1">
    <source>
        <dbReference type="SAM" id="SignalP"/>
    </source>
</evidence>
<evidence type="ECO:0000313" key="3">
    <source>
        <dbReference type="EMBL" id="KDR66593.1"/>
    </source>
</evidence>
<proteinExistence type="predicted"/>
<name>A0A067SIK6_GALM3</name>
<feature type="signal peptide" evidence="1">
    <location>
        <begin position="1"/>
        <end position="20"/>
    </location>
</feature>
<reference evidence="4" key="1">
    <citation type="journal article" date="2014" name="Proc. Natl. Acad. Sci. U.S.A.">
        <title>Extensive sampling of basidiomycete genomes demonstrates inadequacy of the white-rot/brown-rot paradigm for wood decay fungi.</title>
        <authorList>
            <person name="Riley R."/>
            <person name="Salamov A.A."/>
            <person name="Brown D.W."/>
            <person name="Nagy L.G."/>
            <person name="Floudas D."/>
            <person name="Held B.W."/>
            <person name="Levasseur A."/>
            <person name="Lombard V."/>
            <person name="Morin E."/>
            <person name="Otillar R."/>
            <person name="Lindquist E.A."/>
            <person name="Sun H."/>
            <person name="LaButti K.M."/>
            <person name="Schmutz J."/>
            <person name="Jabbour D."/>
            <person name="Luo H."/>
            <person name="Baker S.E."/>
            <person name="Pisabarro A.G."/>
            <person name="Walton J.D."/>
            <person name="Blanchette R.A."/>
            <person name="Henrissat B."/>
            <person name="Martin F."/>
            <person name="Cullen D."/>
            <person name="Hibbett D.S."/>
            <person name="Grigoriev I.V."/>
        </authorList>
    </citation>
    <scope>NUCLEOTIDE SEQUENCE [LARGE SCALE GENOMIC DNA]</scope>
    <source>
        <strain evidence="4">CBS 339.88</strain>
    </source>
</reference>
<dbReference type="OrthoDB" id="9971254at2759"/>
<feature type="domain" description="DUF5648" evidence="2">
    <location>
        <begin position="59"/>
        <end position="189"/>
    </location>
</feature>
<evidence type="ECO:0000259" key="2">
    <source>
        <dbReference type="Pfam" id="PF18885"/>
    </source>
</evidence>
<dbReference type="HOGENOM" id="CLU_093541_0_0_1"/>
<dbReference type="InterPro" id="IPR043708">
    <property type="entry name" value="DUF5648"/>
</dbReference>
<sequence>MNMYIFLTFIATLFFGRIAALPVSSSLVDAGNVAAQRRAANTCGDPSLVSTFYGGFSIFNKAHAFNSRASWVSQDGGDGGDWQFEGPLFRAWKTPGQPSTFPLYVLSDSATTKFTFLLSTTGSPPTAIGFTAGAIIAYAYSTQICGSVPLFAVAKSPTGDHWWTTDTTERDEFINLNGWIDQGVVAYVLPLEDDIESG</sequence>
<dbReference type="EMBL" id="KL142422">
    <property type="protein sequence ID" value="KDR66593.1"/>
    <property type="molecule type" value="Genomic_DNA"/>
</dbReference>
<dbReference type="Pfam" id="PF18885">
    <property type="entry name" value="DUF5648"/>
    <property type="match status" value="1"/>
</dbReference>
<organism evidence="3 4">
    <name type="scientific">Galerina marginata (strain CBS 339.88)</name>
    <dbReference type="NCBI Taxonomy" id="685588"/>
    <lineage>
        <taxon>Eukaryota</taxon>
        <taxon>Fungi</taxon>
        <taxon>Dikarya</taxon>
        <taxon>Basidiomycota</taxon>
        <taxon>Agaricomycotina</taxon>
        <taxon>Agaricomycetes</taxon>
        <taxon>Agaricomycetidae</taxon>
        <taxon>Agaricales</taxon>
        <taxon>Agaricineae</taxon>
        <taxon>Strophariaceae</taxon>
        <taxon>Galerina</taxon>
    </lineage>
</organism>
<feature type="non-terminal residue" evidence="3">
    <location>
        <position position="1"/>
    </location>
</feature>
<gene>
    <name evidence="3" type="ORF">GALMADRAFT_1359788</name>
</gene>
<keyword evidence="4" id="KW-1185">Reference proteome</keyword>
<feature type="chain" id="PRO_5001645800" description="DUF5648 domain-containing protein" evidence="1">
    <location>
        <begin position="21"/>
        <end position="198"/>
    </location>
</feature>
<dbReference type="Proteomes" id="UP000027222">
    <property type="component" value="Unassembled WGS sequence"/>
</dbReference>